<keyword evidence="4" id="KW-1185">Reference proteome</keyword>
<evidence type="ECO:0000313" key="3">
    <source>
        <dbReference type="EMBL" id="KAL2481499.1"/>
    </source>
</evidence>
<protein>
    <submittedName>
        <fullName evidence="3">Uncharacterized protein</fullName>
    </submittedName>
</protein>
<accession>A0ABD1R060</accession>
<comment type="caution">
    <text evidence="3">The sequence shown here is derived from an EMBL/GenBank/DDBJ whole genome shotgun (WGS) entry which is preliminary data.</text>
</comment>
<dbReference type="EMBL" id="JBFOLK010000010">
    <property type="protein sequence ID" value="KAL2481499.1"/>
    <property type="molecule type" value="Genomic_DNA"/>
</dbReference>
<proteinExistence type="predicted"/>
<name>A0ABD1R060_9LAMI</name>
<organism evidence="3 4">
    <name type="scientific">Abeliophyllum distichum</name>
    <dbReference type="NCBI Taxonomy" id="126358"/>
    <lineage>
        <taxon>Eukaryota</taxon>
        <taxon>Viridiplantae</taxon>
        <taxon>Streptophyta</taxon>
        <taxon>Embryophyta</taxon>
        <taxon>Tracheophyta</taxon>
        <taxon>Spermatophyta</taxon>
        <taxon>Magnoliopsida</taxon>
        <taxon>eudicotyledons</taxon>
        <taxon>Gunneridae</taxon>
        <taxon>Pentapetalae</taxon>
        <taxon>asterids</taxon>
        <taxon>lamiids</taxon>
        <taxon>Lamiales</taxon>
        <taxon>Oleaceae</taxon>
        <taxon>Forsythieae</taxon>
        <taxon>Abeliophyllum</taxon>
    </lineage>
</organism>
<feature type="compositionally biased region" description="Pro residues" evidence="1">
    <location>
        <begin position="90"/>
        <end position="108"/>
    </location>
</feature>
<sequence>MIYSPHLFKDHARENGIIRKSNLKKNKMASQKKLSAIFLLALLVLGFGSSNTANARAVVADKTRVYPKLPKGVLVPPSGPSHRANRESEPPGPPSPIFNPSPPPLNVH</sequence>
<dbReference type="AlphaFoldDB" id="A0ABD1R060"/>
<feature type="region of interest" description="Disordered" evidence="1">
    <location>
        <begin position="69"/>
        <end position="108"/>
    </location>
</feature>
<gene>
    <name evidence="2" type="ORF">Adt_34461</name>
    <name evidence="3" type="ORF">Adt_34465</name>
</gene>
<evidence type="ECO:0000313" key="2">
    <source>
        <dbReference type="EMBL" id="KAL2481495.1"/>
    </source>
</evidence>
<dbReference type="Proteomes" id="UP001604336">
    <property type="component" value="Unassembled WGS sequence"/>
</dbReference>
<dbReference type="EMBL" id="JBFOLK010000010">
    <property type="protein sequence ID" value="KAL2481495.1"/>
    <property type="molecule type" value="Genomic_DNA"/>
</dbReference>
<reference evidence="3" key="1">
    <citation type="submission" date="2024-07" db="EMBL/GenBank/DDBJ databases">
        <title>Two chromosome-level genome assemblies of Korean endemic species Abeliophyllum distichum and Forsythia ovata (Oleaceae).</title>
        <authorList>
            <person name="Mun J.H."/>
        </authorList>
    </citation>
    <scope>NUCLEOTIDE SEQUENCE</scope>
    <source>
        <strain evidence="3">KNKB198505000391</strain>
        <tissue evidence="3">Leaf</tissue>
    </source>
</reference>
<evidence type="ECO:0000313" key="4">
    <source>
        <dbReference type="Proteomes" id="UP001604336"/>
    </source>
</evidence>
<evidence type="ECO:0000256" key="1">
    <source>
        <dbReference type="SAM" id="MobiDB-lite"/>
    </source>
</evidence>
<reference evidence="4" key="2">
    <citation type="submission" date="2024-07" db="EMBL/GenBank/DDBJ databases">
        <title>Two chromosome-level genome assemblies of Korean endemic species Abeliophyllum distichum and Forsythia ovata (Oleaceae).</title>
        <authorList>
            <person name="Jang H."/>
        </authorList>
    </citation>
    <scope>NUCLEOTIDE SEQUENCE [LARGE SCALE GENOMIC DNA]</scope>
</reference>